<organism evidence="2 3">
    <name type="scientific">Acinetobacter beijerinckii ANC 3835</name>
    <dbReference type="NCBI Taxonomy" id="1217649"/>
    <lineage>
        <taxon>Bacteria</taxon>
        <taxon>Pseudomonadati</taxon>
        <taxon>Pseudomonadota</taxon>
        <taxon>Gammaproteobacteria</taxon>
        <taxon>Moraxellales</taxon>
        <taxon>Moraxellaceae</taxon>
        <taxon>Acinetobacter</taxon>
    </lineage>
</organism>
<evidence type="ECO:0000313" key="3">
    <source>
        <dbReference type="Proteomes" id="UP000018417"/>
    </source>
</evidence>
<dbReference type="AlphaFoldDB" id="N9FD04"/>
<comment type="caution">
    <text evidence="2">The sequence shown here is derived from an EMBL/GenBank/DDBJ whole genome shotgun (WGS) entry which is preliminary data.</text>
</comment>
<feature type="compositionally biased region" description="Basic and acidic residues" evidence="1">
    <location>
        <begin position="1"/>
        <end position="16"/>
    </location>
</feature>
<protein>
    <submittedName>
        <fullName evidence="2">Uncharacterized protein</fullName>
    </submittedName>
</protein>
<dbReference type="OrthoDB" id="9915824at2"/>
<accession>N9FD04</accession>
<name>N9FD04_9GAMM</name>
<dbReference type="HOGENOM" id="CLU_207603_0_0_6"/>
<reference evidence="2 3" key="1">
    <citation type="submission" date="2013-02" db="EMBL/GenBank/DDBJ databases">
        <title>The Genome Sequence of Acinetobacter beijerinckii ANC 3835.</title>
        <authorList>
            <consortium name="The Broad Institute Genome Sequencing Platform"/>
            <consortium name="The Broad Institute Genome Sequencing Center for Infectious Disease"/>
            <person name="Cerqueira G."/>
            <person name="Feldgarden M."/>
            <person name="Courvalin P."/>
            <person name="Perichon B."/>
            <person name="Grillot-Courvalin C."/>
            <person name="Clermont D."/>
            <person name="Rocha E."/>
            <person name="Yoon E.-J."/>
            <person name="Nemec A."/>
            <person name="Walker B."/>
            <person name="Young S.K."/>
            <person name="Zeng Q."/>
            <person name="Gargeya S."/>
            <person name="Fitzgerald M."/>
            <person name="Haas B."/>
            <person name="Abouelleil A."/>
            <person name="Alvarado L."/>
            <person name="Arachchi H.M."/>
            <person name="Berlin A.M."/>
            <person name="Chapman S.B."/>
            <person name="Dewar J."/>
            <person name="Goldberg J."/>
            <person name="Griggs A."/>
            <person name="Gujja S."/>
            <person name="Hansen M."/>
            <person name="Howarth C."/>
            <person name="Imamovic A."/>
            <person name="Larimer J."/>
            <person name="McCowan C."/>
            <person name="Murphy C."/>
            <person name="Neiman D."/>
            <person name="Pearson M."/>
            <person name="Priest M."/>
            <person name="Roberts A."/>
            <person name="Saif S."/>
            <person name="Shea T."/>
            <person name="Sisk P."/>
            <person name="Sykes S."/>
            <person name="Wortman J."/>
            <person name="Nusbaum C."/>
            <person name="Birren B."/>
        </authorList>
    </citation>
    <scope>NUCLEOTIDE SEQUENCE [LARGE SCALE GENOMIC DNA]</scope>
    <source>
        <strain evidence="2 3">ANC 3835</strain>
    </source>
</reference>
<gene>
    <name evidence="2" type="ORF">F934_01887</name>
</gene>
<dbReference type="PATRIC" id="fig|1217649.3.peg.1822"/>
<dbReference type="EMBL" id="APQK01000012">
    <property type="protein sequence ID" value="ENW05155.1"/>
    <property type="molecule type" value="Genomic_DNA"/>
</dbReference>
<dbReference type="RefSeq" id="WP_005054239.1">
    <property type="nucleotide sequence ID" value="NZ_KB849759.1"/>
</dbReference>
<feature type="region of interest" description="Disordered" evidence="1">
    <location>
        <begin position="1"/>
        <end position="62"/>
    </location>
</feature>
<sequence>MSDFKDFSKKATKDNEAANEVQSNEHTEVSTPTKPNPDVTPVPDADQKDKGVQPDHNTSKPS</sequence>
<proteinExistence type="predicted"/>
<evidence type="ECO:0000256" key="1">
    <source>
        <dbReference type="SAM" id="MobiDB-lite"/>
    </source>
</evidence>
<evidence type="ECO:0000313" key="2">
    <source>
        <dbReference type="EMBL" id="ENW05155.1"/>
    </source>
</evidence>
<dbReference type="Proteomes" id="UP000018417">
    <property type="component" value="Unassembled WGS sequence"/>
</dbReference>